<gene>
    <name evidence="2" type="ORF">VKT23_016351</name>
</gene>
<keyword evidence="3" id="KW-1185">Reference proteome</keyword>
<sequence>MGKGKKRAEDKKKRGPVAWYIGDVENWLQEHLAEWKKCENADKVGEFYTAMTIEYFLKFSSTLETLAEGTQHSDSATTTPTPHSTTTNPTPQNDILIPGSDLRPNNEYSSMANPASGSQDSALGNPLSKDPAIRLGWNKLSEEERIKALNEFKS</sequence>
<name>A0ABR1IVJ4_9AGAR</name>
<organism evidence="2 3">
    <name type="scientific">Marasmiellus scandens</name>
    <dbReference type="NCBI Taxonomy" id="2682957"/>
    <lineage>
        <taxon>Eukaryota</taxon>
        <taxon>Fungi</taxon>
        <taxon>Dikarya</taxon>
        <taxon>Basidiomycota</taxon>
        <taxon>Agaricomycotina</taxon>
        <taxon>Agaricomycetes</taxon>
        <taxon>Agaricomycetidae</taxon>
        <taxon>Agaricales</taxon>
        <taxon>Marasmiineae</taxon>
        <taxon>Omphalotaceae</taxon>
        <taxon>Marasmiellus</taxon>
    </lineage>
</organism>
<protein>
    <submittedName>
        <fullName evidence="2">Uncharacterized protein</fullName>
    </submittedName>
</protein>
<feature type="compositionally biased region" description="Low complexity" evidence="1">
    <location>
        <begin position="77"/>
        <end position="91"/>
    </location>
</feature>
<dbReference type="Proteomes" id="UP001498398">
    <property type="component" value="Unassembled WGS sequence"/>
</dbReference>
<comment type="caution">
    <text evidence="2">The sequence shown here is derived from an EMBL/GenBank/DDBJ whole genome shotgun (WGS) entry which is preliminary data.</text>
</comment>
<feature type="region of interest" description="Disordered" evidence="1">
    <location>
        <begin position="68"/>
        <end position="128"/>
    </location>
</feature>
<accession>A0ABR1IVJ4</accession>
<dbReference type="EMBL" id="JBANRG010000060">
    <property type="protein sequence ID" value="KAK7442075.1"/>
    <property type="molecule type" value="Genomic_DNA"/>
</dbReference>
<evidence type="ECO:0000256" key="1">
    <source>
        <dbReference type="SAM" id="MobiDB-lite"/>
    </source>
</evidence>
<feature type="compositionally biased region" description="Polar residues" evidence="1">
    <location>
        <begin position="106"/>
        <end position="122"/>
    </location>
</feature>
<evidence type="ECO:0000313" key="3">
    <source>
        <dbReference type="Proteomes" id="UP001498398"/>
    </source>
</evidence>
<proteinExistence type="predicted"/>
<reference evidence="2 3" key="1">
    <citation type="submission" date="2024-01" db="EMBL/GenBank/DDBJ databases">
        <title>A draft genome for the cacao thread blight pathogen Marasmiellus scandens.</title>
        <authorList>
            <person name="Baruah I.K."/>
            <person name="Leung J."/>
            <person name="Bukari Y."/>
            <person name="Amoako-Attah I."/>
            <person name="Meinhardt L.W."/>
            <person name="Bailey B.A."/>
            <person name="Cohen S.P."/>
        </authorList>
    </citation>
    <scope>NUCLEOTIDE SEQUENCE [LARGE SCALE GENOMIC DNA]</scope>
    <source>
        <strain evidence="2 3">GH-19</strain>
    </source>
</reference>
<evidence type="ECO:0000313" key="2">
    <source>
        <dbReference type="EMBL" id="KAK7442075.1"/>
    </source>
</evidence>